<dbReference type="AlphaFoldDB" id="A0A8G2BV74"/>
<evidence type="ECO:0000259" key="1">
    <source>
        <dbReference type="Pfam" id="PF13568"/>
    </source>
</evidence>
<dbReference type="Proteomes" id="UP000236725">
    <property type="component" value="Unassembled WGS sequence"/>
</dbReference>
<dbReference type="EMBL" id="FNVS01000004">
    <property type="protein sequence ID" value="SEF67753.1"/>
    <property type="molecule type" value="Genomic_DNA"/>
</dbReference>
<accession>A0A8G2BV74</accession>
<sequence length="211" mass="23464">MKLFIHKIGLVLLMAVLVMPVAAKVTYGVRFGGAYSSLIQKVDGEFNSGARFGFSVAGLADIPLYKRFSLRPELSFVNQGGSYYSAPQMEGMGYLNKCSYYSIVVPVNLAYTFLFTDVRFSIFAGPAFDYSLFGKMKNKETDTDILFGQTKDKDLKSFDLGVNLGLGVEYSNFFFSIAAFCGTLDRRAAKNEGETSVYQNNVTFSLGYFFR</sequence>
<gene>
    <name evidence="2" type="ORF">SAMN05444001_104162</name>
</gene>
<feature type="domain" description="Outer membrane protein beta-barrel" evidence="1">
    <location>
        <begin position="25"/>
        <end position="177"/>
    </location>
</feature>
<comment type="caution">
    <text evidence="2">The sequence shown here is derived from an EMBL/GenBank/DDBJ whole genome shotgun (WGS) entry which is preliminary data.</text>
</comment>
<name>A0A8G2BV74_9BACT</name>
<evidence type="ECO:0000313" key="2">
    <source>
        <dbReference type="EMBL" id="SEF67753.1"/>
    </source>
</evidence>
<evidence type="ECO:0000313" key="3">
    <source>
        <dbReference type="Proteomes" id="UP000236725"/>
    </source>
</evidence>
<organism evidence="2 3">
    <name type="scientific">Parabacteroides chinchillae</name>
    <dbReference type="NCBI Taxonomy" id="871327"/>
    <lineage>
        <taxon>Bacteria</taxon>
        <taxon>Pseudomonadati</taxon>
        <taxon>Bacteroidota</taxon>
        <taxon>Bacteroidia</taxon>
        <taxon>Bacteroidales</taxon>
        <taxon>Tannerellaceae</taxon>
        <taxon>Parabacteroides</taxon>
    </lineage>
</organism>
<dbReference type="InterPro" id="IPR025665">
    <property type="entry name" value="Beta-barrel_OMP_2"/>
</dbReference>
<proteinExistence type="predicted"/>
<keyword evidence="3" id="KW-1185">Reference proteome</keyword>
<dbReference type="Pfam" id="PF13568">
    <property type="entry name" value="OMP_b-brl_2"/>
    <property type="match status" value="1"/>
</dbReference>
<protein>
    <submittedName>
        <fullName evidence="2">Outer membrane protein beta-barrel domain-containing protein</fullName>
    </submittedName>
</protein>
<reference evidence="2 3" key="1">
    <citation type="submission" date="2016-10" db="EMBL/GenBank/DDBJ databases">
        <authorList>
            <person name="Varghese N."/>
            <person name="Submissions S."/>
        </authorList>
    </citation>
    <scope>NUCLEOTIDE SEQUENCE [LARGE SCALE GENOMIC DNA]</scope>
    <source>
        <strain evidence="2 3">DSM 29073</strain>
    </source>
</reference>